<accession>A0ABT3G1Q0</accession>
<evidence type="ECO:0000256" key="3">
    <source>
        <dbReference type="ARBA" id="ARBA00023027"/>
    </source>
</evidence>
<dbReference type="Gene3D" id="3.20.170.30">
    <property type="match status" value="1"/>
</dbReference>
<evidence type="ECO:0000256" key="5">
    <source>
        <dbReference type="HAMAP-Rule" id="MF_00299"/>
    </source>
</evidence>
<dbReference type="Pfam" id="PF01885">
    <property type="entry name" value="PTS_2-RNA"/>
    <property type="match status" value="1"/>
</dbReference>
<dbReference type="EMBL" id="JAPDDR010000003">
    <property type="protein sequence ID" value="MCW1913494.1"/>
    <property type="molecule type" value="Genomic_DNA"/>
</dbReference>
<dbReference type="PANTHER" id="PTHR12684">
    <property type="entry name" value="PUTATIVE PHOSPHOTRANSFERASE"/>
    <property type="match status" value="1"/>
</dbReference>
<comment type="function">
    <text evidence="4 5">Removes the 2'-phosphate from RNA via an intermediate in which the phosphate is ADP-ribosylated by NAD followed by a presumed transesterification to release the RNA and generate ADP-ribose 1''-2''-cyclic phosphate (APPR&gt;P). May function as an ADP-ribosylase.</text>
</comment>
<reference evidence="6" key="1">
    <citation type="submission" date="2022-10" db="EMBL/GenBank/DDBJ databases">
        <title>Luteolibacter sp. GHJ8, whole genome shotgun sequencing project.</title>
        <authorList>
            <person name="Zhao G."/>
            <person name="Shen L."/>
        </authorList>
    </citation>
    <scope>NUCLEOTIDE SEQUENCE</scope>
    <source>
        <strain evidence="6">GHJ8</strain>
    </source>
</reference>
<dbReference type="InterPro" id="IPR042081">
    <property type="entry name" value="RNA_2'-PTrans_C"/>
</dbReference>
<organism evidence="6 7">
    <name type="scientific">Luteolibacter rhizosphaerae</name>
    <dbReference type="NCBI Taxonomy" id="2989719"/>
    <lineage>
        <taxon>Bacteria</taxon>
        <taxon>Pseudomonadati</taxon>
        <taxon>Verrucomicrobiota</taxon>
        <taxon>Verrucomicrobiia</taxon>
        <taxon>Verrucomicrobiales</taxon>
        <taxon>Verrucomicrobiaceae</taxon>
        <taxon>Luteolibacter</taxon>
    </lineage>
</organism>
<proteinExistence type="inferred from homology"/>
<name>A0ABT3G1Q0_9BACT</name>
<dbReference type="PANTHER" id="PTHR12684:SF2">
    <property type="entry name" value="TRNA 2'-PHOSPHOTRANSFERASE 1"/>
    <property type="match status" value="1"/>
</dbReference>
<dbReference type="HAMAP" id="MF_00299">
    <property type="entry name" value="KptA"/>
    <property type="match status" value="1"/>
</dbReference>
<evidence type="ECO:0000313" key="6">
    <source>
        <dbReference type="EMBL" id="MCW1913494.1"/>
    </source>
</evidence>
<dbReference type="Proteomes" id="UP001165653">
    <property type="component" value="Unassembled WGS sequence"/>
</dbReference>
<evidence type="ECO:0000256" key="4">
    <source>
        <dbReference type="ARBA" id="ARBA00025212"/>
    </source>
</evidence>
<dbReference type="SUPFAM" id="SSF56399">
    <property type="entry name" value="ADP-ribosylation"/>
    <property type="match status" value="1"/>
</dbReference>
<dbReference type="InterPro" id="IPR002745">
    <property type="entry name" value="Ptrans_KptA/Tpt1"/>
</dbReference>
<dbReference type="NCBIfam" id="NF002014">
    <property type="entry name" value="PRK00819.1-4"/>
    <property type="match status" value="1"/>
</dbReference>
<comment type="caution">
    <text evidence="6">The sequence shown here is derived from an EMBL/GenBank/DDBJ whole genome shotgun (WGS) entry which is preliminary data.</text>
</comment>
<dbReference type="GO" id="GO:0016740">
    <property type="term" value="F:transferase activity"/>
    <property type="evidence" value="ECO:0007669"/>
    <property type="project" value="UniProtKB-KW"/>
</dbReference>
<dbReference type="Gene3D" id="1.10.10.970">
    <property type="entry name" value="RNA 2'-phosphotransferase, Tpt1/KptA family, N-terminal domain"/>
    <property type="match status" value="1"/>
</dbReference>
<evidence type="ECO:0000256" key="2">
    <source>
        <dbReference type="ARBA" id="ARBA00022679"/>
    </source>
</evidence>
<sequence>MKTIEVSKFLSLVLRHEPGKIGITLDENGWTDCRELIDAAGRRGKRFSYETLLEVVRTSDKQRFALSEDGKRIRANQGHSVKVDLALPVGTPPDRLYHGTVPKFIESIRESGLNKGARHHVHLSPDLKTATKVGQRRGEALILTIRAAEMSAAGYGFYVSENGVWLTDAVPPQFIEFP</sequence>
<gene>
    <name evidence="5" type="primary">kptA</name>
    <name evidence="6" type="ORF">OJ996_07910</name>
</gene>
<evidence type="ECO:0000256" key="1">
    <source>
        <dbReference type="ARBA" id="ARBA00009836"/>
    </source>
</evidence>
<keyword evidence="3 5" id="KW-0520">NAD</keyword>
<keyword evidence="7" id="KW-1185">Reference proteome</keyword>
<protein>
    <recommendedName>
        <fullName evidence="5">Probable RNA 2'-phosphotransferase</fullName>
        <ecNumber evidence="5">2.7.1.-</ecNumber>
    </recommendedName>
</protein>
<dbReference type="RefSeq" id="WP_264512995.1">
    <property type="nucleotide sequence ID" value="NZ_JAPDDR010000003.1"/>
</dbReference>
<dbReference type="EC" id="2.7.1.-" evidence="5"/>
<dbReference type="InterPro" id="IPR042080">
    <property type="entry name" value="RNA_2'-PTrans_N"/>
</dbReference>
<keyword evidence="2 5" id="KW-0808">Transferase</keyword>
<comment type="similarity">
    <text evidence="1 5">Belongs to the KptA/TPT1 family.</text>
</comment>
<evidence type="ECO:0000313" key="7">
    <source>
        <dbReference type="Proteomes" id="UP001165653"/>
    </source>
</evidence>
<dbReference type="InterPro" id="IPR022928">
    <property type="entry name" value="RNA_2'-PTrans_KptA"/>
</dbReference>